<dbReference type="PANTHER" id="PTHR35908:SF1">
    <property type="entry name" value="CONSERVED PROTEIN"/>
    <property type="match status" value="1"/>
</dbReference>
<dbReference type="InterPro" id="IPR041581">
    <property type="entry name" value="Glyoxalase_6"/>
</dbReference>
<dbReference type="CDD" id="cd06587">
    <property type="entry name" value="VOC"/>
    <property type="match status" value="1"/>
</dbReference>
<evidence type="ECO:0000313" key="3">
    <source>
        <dbReference type="Proteomes" id="UP001156691"/>
    </source>
</evidence>
<dbReference type="PROSITE" id="PS51819">
    <property type="entry name" value="VOC"/>
    <property type="match status" value="1"/>
</dbReference>
<name>A0ABQ5WEP1_9HYPH</name>
<dbReference type="Pfam" id="PF18029">
    <property type="entry name" value="Glyoxalase_6"/>
    <property type="match status" value="1"/>
</dbReference>
<evidence type="ECO:0000313" key="2">
    <source>
        <dbReference type="EMBL" id="GLQ58066.1"/>
    </source>
</evidence>
<sequence>MRPVAEARFLASPAGRHAELQPELSVIGIKQPWEDNVLRIGSIVWGVRDVPRAIAFWCAALDYEPLREPDVDWAILVPRSGEGVQLALDGVSDPPPPGRPRHHLDLYASDQKAEIERLLNLGAQKVDRVYPEGADYVVLADPDGNRFCVIQK</sequence>
<dbReference type="Gene3D" id="3.10.180.10">
    <property type="entry name" value="2,3-Dihydroxybiphenyl 1,2-Dioxygenase, domain 1"/>
    <property type="match status" value="1"/>
</dbReference>
<organism evidence="2 3">
    <name type="scientific">Devosia nitrariae</name>
    <dbReference type="NCBI Taxonomy" id="2071872"/>
    <lineage>
        <taxon>Bacteria</taxon>
        <taxon>Pseudomonadati</taxon>
        <taxon>Pseudomonadota</taxon>
        <taxon>Alphaproteobacteria</taxon>
        <taxon>Hyphomicrobiales</taxon>
        <taxon>Devosiaceae</taxon>
        <taxon>Devosia</taxon>
    </lineage>
</organism>
<evidence type="ECO:0000259" key="1">
    <source>
        <dbReference type="PROSITE" id="PS51819"/>
    </source>
</evidence>
<dbReference type="EMBL" id="BSNS01000030">
    <property type="protein sequence ID" value="GLQ58066.1"/>
    <property type="molecule type" value="Genomic_DNA"/>
</dbReference>
<reference evidence="3" key="1">
    <citation type="journal article" date="2019" name="Int. J. Syst. Evol. Microbiol.">
        <title>The Global Catalogue of Microorganisms (GCM) 10K type strain sequencing project: providing services to taxonomists for standard genome sequencing and annotation.</title>
        <authorList>
            <consortium name="The Broad Institute Genomics Platform"/>
            <consortium name="The Broad Institute Genome Sequencing Center for Infectious Disease"/>
            <person name="Wu L."/>
            <person name="Ma J."/>
        </authorList>
    </citation>
    <scope>NUCLEOTIDE SEQUENCE [LARGE SCALE GENOMIC DNA]</scope>
    <source>
        <strain evidence="3">NBRC 112416</strain>
    </source>
</reference>
<dbReference type="PANTHER" id="PTHR35908">
    <property type="entry name" value="HYPOTHETICAL FUSION PROTEIN"/>
    <property type="match status" value="1"/>
</dbReference>
<dbReference type="InterPro" id="IPR037523">
    <property type="entry name" value="VOC_core"/>
</dbReference>
<gene>
    <name evidence="2" type="ORF">GCM10010862_53250</name>
</gene>
<feature type="domain" description="VOC" evidence="1">
    <location>
        <begin position="39"/>
        <end position="152"/>
    </location>
</feature>
<proteinExistence type="predicted"/>
<dbReference type="Proteomes" id="UP001156691">
    <property type="component" value="Unassembled WGS sequence"/>
</dbReference>
<comment type="caution">
    <text evidence="2">The sequence shown here is derived from an EMBL/GenBank/DDBJ whole genome shotgun (WGS) entry which is preliminary data.</text>
</comment>
<protein>
    <submittedName>
        <fullName evidence="2">Glyoxalase</fullName>
    </submittedName>
</protein>
<dbReference type="SUPFAM" id="SSF54593">
    <property type="entry name" value="Glyoxalase/Bleomycin resistance protein/Dihydroxybiphenyl dioxygenase"/>
    <property type="match status" value="1"/>
</dbReference>
<dbReference type="InterPro" id="IPR029068">
    <property type="entry name" value="Glyas_Bleomycin-R_OHBP_Dase"/>
</dbReference>
<accession>A0ABQ5WEP1</accession>
<keyword evidence="3" id="KW-1185">Reference proteome</keyword>